<keyword evidence="13" id="KW-0969">Cilium</keyword>
<dbReference type="PANTHER" id="PTHR30034:SF3">
    <property type="entry name" value="FLAGELLAR MOTOR SWITCH PROTEIN FLIM"/>
    <property type="match status" value="1"/>
</dbReference>
<keyword evidence="8" id="KW-0283">Flagellar rotation</keyword>
<dbReference type="PANTHER" id="PTHR30034">
    <property type="entry name" value="FLAGELLAR MOTOR SWITCH PROTEIN FLIM"/>
    <property type="match status" value="1"/>
</dbReference>
<evidence type="ECO:0000313" key="14">
    <source>
        <dbReference type="Proteomes" id="UP000241158"/>
    </source>
</evidence>
<evidence type="ECO:0000313" key="13">
    <source>
        <dbReference type="EMBL" id="PSH55927.1"/>
    </source>
</evidence>
<dbReference type="GO" id="GO:0071978">
    <property type="term" value="P:bacterial-type flagellum-dependent swarming motility"/>
    <property type="evidence" value="ECO:0007669"/>
    <property type="project" value="TreeGrafter"/>
</dbReference>
<keyword evidence="7" id="KW-0997">Cell inner membrane</keyword>
<keyword evidence="9" id="KW-0472">Membrane</keyword>
<dbReference type="Gene3D" id="2.30.330.10">
    <property type="entry name" value="SpoA-like"/>
    <property type="match status" value="1"/>
</dbReference>
<dbReference type="Pfam" id="PF01052">
    <property type="entry name" value="FliMN_C"/>
    <property type="match status" value="1"/>
</dbReference>
<evidence type="ECO:0000256" key="4">
    <source>
        <dbReference type="ARBA" id="ARBA00021898"/>
    </source>
</evidence>
<organism evidence="13 14">
    <name type="scientific">Phyllobacterium endophyticum</name>
    <dbReference type="NCBI Taxonomy" id="1149773"/>
    <lineage>
        <taxon>Bacteria</taxon>
        <taxon>Pseudomonadati</taxon>
        <taxon>Pseudomonadota</taxon>
        <taxon>Alphaproteobacteria</taxon>
        <taxon>Hyphomicrobiales</taxon>
        <taxon>Phyllobacteriaceae</taxon>
        <taxon>Phyllobacterium</taxon>
    </lineage>
</organism>
<keyword evidence="10" id="KW-0975">Bacterial flagellum</keyword>
<sequence>MDGEAEQKRPDALADSILRAAGLSLEDLKSLETVFRDLAASFTIRIAARTDVAIGTDFSGIEALEREAIAEAVRSAALVGMVPATKWGSQLMLAADRGFVDCSVEALFGAGASNDSAAEKRPLTSVDLGVVRQIFAEVTASLDHMFSGASEPLFQIGELVEAAHLAPATLGETRMICCTLALRVSGRSGYLRILLPRSSFKPMQEAIARLLRRPAHHSDPTWAKKLRLEVSRARIDVEAYLQQGTMTLEQISLLQPGQVLHLPKDAIDQVRLRSGKQALYRCRLGKTGSAFTVRITDPVNEEEDLLDELAAG</sequence>
<evidence type="ECO:0000256" key="2">
    <source>
        <dbReference type="ARBA" id="ARBA00004417"/>
    </source>
</evidence>
<comment type="caution">
    <text evidence="13">The sequence shown here is derived from an EMBL/GenBank/DDBJ whole genome shotgun (WGS) entry which is preliminary data.</text>
</comment>
<dbReference type="GO" id="GO:0050918">
    <property type="term" value="P:positive chemotaxis"/>
    <property type="evidence" value="ECO:0007669"/>
    <property type="project" value="TreeGrafter"/>
</dbReference>
<dbReference type="OrthoDB" id="8273530at2"/>
<evidence type="ECO:0000256" key="8">
    <source>
        <dbReference type="ARBA" id="ARBA00022779"/>
    </source>
</evidence>
<evidence type="ECO:0000256" key="3">
    <source>
        <dbReference type="ARBA" id="ARBA00011049"/>
    </source>
</evidence>
<dbReference type="Proteomes" id="UP000241158">
    <property type="component" value="Unassembled WGS sequence"/>
</dbReference>
<dbReference type="AlphaFoldDB" id="A0A2P7ANZ5"/>
<dbReference type="Pfam" id="PF02154">
    <property type="entry name" value="FliM"/>
    <property type="match status" value="1"/>
</dbReference>
<comment type="subcellular location">
    <subcellularLocation>
        <location evidence="1">Bacterial flagellum basal body</location>
    </subcellularLocation>
    <subcellularLocation>
        <location evidence="2">Cell inner membrane</location>
        <topology evidence="2">Peripheral membrane protein</topology>
    </subcellularLocation>
</comment>
<evidence type="ECO:0000256" key="6">
    <source>
        <dbReference type="ARBA" id="ARBA00022500"/>
    </source>
</evidence>
<keyword evidence="13" id="KW-0282">Flagellum</keyword>
<evidence type="ECO:0000256" key="1">
    <source>
        <dbReference type="ARBA" id="ARBA00004117"/>
    </source>
</evidence>
<keyword evidence="6" id="KW-0145">Chemotaxis</keyword>
<accession>A0A2P7ANZ5</accession>
<protein>
    <recommendedName>
        <fullName evidence="4">Flagellar motor switch protein FliM</fullName>
    </recommendedName>
</protein>
<evidence type="ECO:0000256" key="7">
    <source>
        <dbReference type="ARBA" id="ARBA00022519"/>
    </source>
</evidence>
<dbReference type="EMBL" id="PGGN01000004">
    <property type="protein sequence ID" value="PSH55927.1"/>
    <property type="molecule type" value="Genomic_DNA"/>
</dbReference>
<evidence type="ECO:0000256" key="10">
    <source>
        <dbReference type="ARBA" id="ARBA00023143"/>
    </source>
</evidence>
<keyword evidence="5" id="KW-1003">Cell membrane</keyword>
<dbReference type="RefSeq" id="WP_106718343.1">
    <property type="nucleotide sequence ID" value="NZ_JACHXT010000001.1"/>
</dbReference>
<name>A0A2P7ANZ5_9HYPH</name>
<dbReference type="GO" id="GO:0005886">
    <property type="term" value="C:plasma membrane"/>
    <property type="evidence" value="ECO:0007669"/>
    <property type="project" value="UniProtKB-SubCell"/>
</dbReference>
<dbReference type="GO" id="GO:0009425">
    <property type="term" value="C:bacterial-type flagellum basal body"/>
    <property type="evidence" value="ECO:0007669"/>
    <property type="project" value="UniProtKB-SubCell"/>
</dbReference>
<evidence type="ECO:0000256" key="11">
    <source>
        <dbReference type="ARBA" id="ARBA00025044"/>
    </source>
</evidence>
<dbReference type="GO" id="GO:0003774">
    <property type="term" value="F:cytoskeletal motor activity"/>
    <property type="evidence" value="ECO:0007669"/>
    <property type="project" value="InterPro"/>
</dbReference>
<comment type="function">
    <text evidence="11">FliM is one of three proteins (FliG, FliN, FliM) that forms the rotor-mounted switch complex (C ring), located at the base of the basal body. This complex interacts with the CheY and CheZ chemotaxis proteins, in addition to contacting components of the motor that determine the direction of flagellar rotation.</text>
</comment>
<reference evidence="14" key="1">
    <citation type="submission" date="2017-11" db="EMBL/GenBank/DDBJ databases">
        <authorList>
            <person name="Kuznetsova I."/>
            <person name="Sazanova A."/>
            <person name="Chirak E."/>
            <person name="Safronova V."/>
            <person name="Willems A."/>
        </authorList>
    </citation>
    <scope>NUCLEOTIDE SEQUENCE [LARGE SCALE GENOMIC DNA]</scope>
    <source>
        <strain evidence="14">PEPV15</strain>
    </source>
</reference>
<evidence type="ECO:0000256" key="9">
    <source>
        <dbReference type="ARBA" id="ARBA00023136"/>
    </source>
</evidence>
<dbReference type="Gene3D" id="3.40.1550.10">
    <property type="entry name" value="CheC-like"/>
    <property type="match status" value="1"/>
</dbReference>
<proteinExistence type="inferred from homology"/>
<dbReference type="SUPFAM" id="SSF101801">
    <property type="entry name" value="Surface presentation of antigens (SPOA)"/>
    <property type="match status" value="1"/>
</dbReference>
<gene>
    <name evidence="13" type="ORF">CU100_19995</name>
</gene>
<keyword evidence="14" id="KW-1185">Reference proteome</keyword>
<comment type="similarity">
    <text evidence="3">Belongs to the FliM family.</text>
</comment>
<keyword evidence="13" id="KW-0966">Cell projection</keyword>
<dbReference type="InterPro" id="IPR036429">
    <property type="entry name" value="SpoA-like_sf"/>
</dbReference>
<dbReference type="InterPro" id="IPR001543">
    <property type="entry name" value="FliN-like_C"/>
</dbReference>
<evidence type="ECO:0000256" key="5">
    <source>
        <dbReference type="ARBA" id="ARBA00022475"/>
    </source>
</evidence>
<evidence type="ECO:0000259" key="12">
    <source>
        <dbReference type="Pfam" id="PF01052"/>
    </source>
</evidence>
<dbReference type="InterPro" id="IPR001689">
    <property type="entry name" value="Flag_FliM"/>
</dbReference>
<dbReference type="InterPro" id="IPR028976">
    <property type="entry name" value="CheC-like_sf"/>
</dbReference>
<feature type="domain" description="Flagellar motor switch protein FliN-like C-terminal" evidence="12">
    <location>
        <begin position="229"/>
        <end position="299"/>
    </location>
</feature>